<evidence type="ECO:0000313" key="2">
    <source>
        <dbReference type="Proteomes" id="UP000190092"/>
    </source>
</evidence>
<keyword evidence="2" id="KW-1185">Reference proteome</keyword>
<organism evidence="1 2">
    <name type="scientific">Enhydrobacter aerosaccus</name>
    <dbReference type="NCBI Taxonomy" id="225324"/>
    <lineage>
        <taxon>Bacteria</taxon>
        <taxon>Pseudomonadati</taxon>
        <taxon>Pseudomonadota</taxon>
        <taxon>Alphaproteobacteria</taxon>
        <taxon>Hyphomicrobiales</taxon>
        <taxon>Enhydrobacter</taxon>
    </lineage>
</organism>
<dbReference type="EMBL" id="FUWJ01000009">
    <property type="protein sequence ID" value="SKA30543.1"/>
    <property type="molecule type" value="Genomic_DNA"/>
</dbReference>
<proteinExistence type="predicted"/>
<sequence>MRTFVLPLACIAGLSGCSLNDSRLAHQAQSGLVGFSERDLDSCLGVPNRRAEFGQTTILSYDGASSTSSGGIAVTLPIVGGISFSGGGYCHIIARLENGRVASIRYNGEKDATAAPDAYCAPLVRACFVRVPVRSLTTRVTDPQPTPPAEHPAASP</sequence>
<evidence type="ECO:0000313" key="1">
    <source>
        <dbReference type="EMBL" id="SKA30543.1"/>
    </source>
</evidence>
<dbReference type="PROSITE" id="PS51257">
    <property type="entry name" value="PROKAR_LIPOPROTEIN"/>
    <property type="match status" value="1"/>
</dbReference>
<gene>
    <name evidence="1" type="ORF">SAMN02745126_04982</name>
</gene>
<dbReference type="AlphaFoldDB" id="A0A1T4SQV4"/>
<evidence type="ECO:0008006" key="3">
    <source>
        <dbReference type="Google" id="ProtNLM"/>
    </source>
</evidence>
<dbReference type="STRING" id="225324.SAMN02745126_04982"/>
<accession>A0A1T4SQV4</accession>
<dbReference type="RefSeq" id="WP_085936730.1">
    <property type="nucleotide sequence ID" value="NZ_FUWJ01000009.1"/>
</dbReference>
<dbReference type="Proteomes" id="UP000190092">
    <property type="component" value="Unassembled WGS sequence"/>
</dbReference>
<dbReference type="OrthoDB" id="7281338at2"/>
<protein>
    <recommendedName>
        <fullName evidence="3">Lipoprotein</fullName>
    </recommendedName>
</protein>
<name>A0A1T4SQV4_9HYPH</name>
<reference evidence="2" key="1">
    <citation type="submission" date="2017-02" db="EMBL/GenBank/DDBJ databases">
        <authorList>
            <person name="Varghese N."/>
            <person name="Submissions S."/>
        </authorList>
    </citation>
    <scope>NUCLEOTIDE SEQUENCE [LARGE SCALE GENOMIC DNA]</scope>
    <source>
        <strain evidence="2">ATCC 27094</strain>
    </source>
</reference>